<evidence type="ECO:0000313" key="2">
    <source>
        <dbReference type="EMBL" id="KAG6468570.1"/>
    </source>
</evidence>
<feature type="region of interest" description="Disordered" evidence="1">
    <location>
        <begin position="36"/>
        <end position="57"/>
    </location>
</feature>
<evidence type="ECO:0000256" key="1">
    <source>
        <dbReference type="SAM" id="MobiDB-lite"/>
    </source>
</evidence>
<dbReference type="AlphaFoldDB" id="A0A8J5EA39"/>
<dbReference type="Proteomes" id="UP000734854">
    <property type="component" value="Unassembled WGS sequence"/>
</dbReference>
<dbReference type="GO" id="GO:0009535">
    <property type="term" value="C:chloroplast thylakoid membrane"/>
    <property type="evidence" value="ECO:0007669"/>
    <property type="project" value="TreeGrafter"/>
</dbReference>
<evidence type="ECO:0000313" key="3">
    <source>
        <dbReference type="Proteomes" id="UP000734854"/>
    </source>
</evidence>
<feature type="compositionally biased region" description="Polar residues" evidence="1">
    <location>
        <begin position="13"/>
        <end position="23"/>
    </location>
</feature>
<sequence>MSVETPQKRISAETPQKSISTKTFLPLPAPNLLHDLASSATPTSDLASSSTPDMGKSEEVLKAANIDEEAEGANSHIVPLTWVGFSFVIGFVKAVRKFTSLRAQRKRLVNKNAFLLKSIDELFLKGRNEVNNAVL</sequence>
<reference evidence="2 3" key="1">
    <citation type="submission" date="2020-08" db="EMBL/GenBank/DDBJ databases">
        <title>Plant Genome Project.</title>
        <authorList>
            <person name="Zhang R.-G."/>
        </authorList>
    </citation>
    <scope>NUCLEOTIDE SEQUENCE [LARGE SCALE GENOMIC DNA]</scope>
    <source>
        <tissue evidence="2">Rhizome</tissue>
    </source>
</reference>
<name>A0A8J5EA39_ZINOF</name>
<dbReference type="GO" id="GO:0009941">
    <property type="term" value="C:chloroplast envelope"/>
    <property type="evidence" value="ECO:0007669"/>
    <property type="project" value="TreeGrafter"/>
</dbReference>
<dbReference type="EMBL" id="JACMSC010000022">
    <property type="protein sequence ID" value="KAG6468570.1"/>
    <property type="molecule type" value="Genomic_DNA"/>
</dbReference>
<accession>A0A8J5EA39</accession>
<protein>
    <submittedName>
        <fullName evidence="2">Uncharacterized protein</fullName>
    </submittedName>
</protein>
<feature type="compositionally biased region" description="Polar residues" evidence="1">
    <location>
        <begin position="38"/>
        <end position="52"/>
    </location>
</feature>
<proteinExistence type="predicted"/>
<comment type="caution">
    <text evidence="2">The sequence shown here is derived from an EMBL/GenBank/DDBJ whole genome shotgun (WGS) entry which is preliminary data.</text>
</comment>
<dbReference type="PANTHER" id="PTHR36793">
    <property type="entry name" value="RIBOSOMAL RNA SMALL SUBUNIT METHYLTRANSFERASE J"/>
    <property type="match status" value="1"/>
</dbReference>
<feature type="compositionally biased region" description="Basic and acidic residues" evidence="1">
    <location>
        <begin position="1"/>
        <end position="11"/>
    </location>
</feature>
<dbReference type="PANTHER" id="PTHR36793:SF1">
    <property type="entry name" value="RIBOSOMAL RNA SMALL SUBUNIT METHYLTRANSFERASE J"/>
    <property type="match status" value="1"/>
</dbReference>
<gene>
    <name evidence="2" type="ORF">ZIOFF_073258</name>
</gene>
<organism evidence="2 3">
    <name type="scientific">Zingiber officinale</name>
    <name type="common">Ginger</name>
    <name type="synonym">Amomum zingiber</name>
    <dbReference type="NCBI Taxonomy" id="94328"/>
    <lineage>
        <taxon>Eukaryota</taxon>
        <taxon>Viridiplantae</taxon>
        <taxon>Streptophyta</taxon>
        <taxon>Embryophyta</taxon>
        <taxon>Tracheophyta</taxon>
        <taxon>Spermatophyta</taxon>
        <taxon>Magnoliopsida</taxon>
        <taxon>Liliopsida</taxon>
        <taxon>Zingiberales</taxon>
        <taxon>Zingiberaceae</taxon>
        <taxon>Zingiber</taxon>
    </lineage>
</organism>
<feature type="region of interest" description="Disordered" evidence="1">
    <location>
        <begin position="1"/>
        <end position="23"/>
    </location>
</feature>
<keyword evidence="3" id="KW-1185">Reference proteome</keyword>